<feature type="region of interest" description="Disordered" evidence="11">
    <location>
        <begin position="409"/>
        <end position="462"/>
    </location>
</feature>
<evidence type="ECO:0000256" key="7">
    <source>
        <dbReference type="ARBA" id="ARBA00022618"/>
    </source>
</evidence>
<dbReference type="GO" id="GO:0051301">
    <property type="term" value="P:cell division"/>
    <property type="evidence" value="ECO:0007669"/>
    <property type="project" value="UniProtKB-KW"/>
</dbReference>
<name>A0A6F9DL99_9ASCI</name>
<feature type="region of interest" description="Disordered" evidence="11">
    <location>
        <begin position="42"/>
        <end position="64"/>
    </location>
</feature>
<dbReference type="GO" id="GO:0007076">
    <property type="term" value="P:mitotic chromosome condensation"/>
    <property type="evidence" value="ECO:0007669"/>
    <property type="project" value="InterPro"/>
</dbReference>
<dbReference type="GO" id="GO:0000796">
    <property type="term" value="C:condensin complex"/>
    <property type="evidence" value="ECO:0007669"/>
    <property type="project" value="InterPro"/>
</dbReference>
<evidence type="ECO:0000256" key="1">
    <source>
        <dbReference type="ARBA" id="ARBA00004286"/>
    </source>
</evidence>
<reference evidence="12" key="1">
    <citation type="submission" date="2020-04" db="EMBL/GenBank/DDBJ databases">
        <authorList>
            <person name="Neveu A P."/>
        </authorList>
    </citation>
    <scope>NUCLEOTIDE SEQUENCE</scope>
    <source>
        <tissue evidence="12">Whole embryo</tissue>
    </source>
</reference>
<feature type="compositionally biased region" description="Polar residues" evidence="11">
    <location>
        <begin position="307"/>
        <end position="328"/>
    </location>
</feature>
<dbReference type="GO" id="GO:0005737">
    <property type="term" value="C:cytoplasm"/>
    <property type="evidence" value="ECO:0007669"/>
    <property type="project" value="UniProtKB-SubCell"/>
</dbReference>
<dbReference type="EMBL" id="LR788362">
    <property type="protein sequence ID" value="CAB3264224.1"/>
    <property type="molecule type" value="mRNA"/>
</dbReference>
<evidence type="ECO:0000256" key="4">
    <source>
        <dbReference type="ARBA" id="ARBA00016065"/>
    </source>
</evidence>
<feature type="compositionally biased region" description="Acidic residues" evidence="11">
    <location>
        <begin position="331"/>
        <end position="344"/>
    </location>
</feature>
<evidence type="ECO:0000256" key="2">
    <source>
        <dbReference type="ARBA" id="ARBA00004496"/>
    </source>
</evidence>
<dbReference type="InterPro" id="IPR022816">
    <property type="entry name" value="Condensin_barren_su2"/>
</dbReference>
<dbReference type="GO" id="GO:0003682">
    <property type="term" value="F:chromatin binding"/>
    <property type="evidence" value="ECO:0007669"/>
    <property type="project" value="TreeGrafter"/>
</dbReference>
<dbReference type="PANTHER" id="PTHR13108:SF9">
    <property type="entry name" value="CONDENSIN COMPLEX SUBUNIT 2"/>
    <property type="match status" value="1"/>
</dbReference>
<evidence type="ECO:0000256" key="8">
    <source>
        <dbReference type="ARBA" id="ARBA00022776"/>
    </source>
</evidence>
<evidence type="ECO:0000256" key="6">
    <source>
        <dbReference type="ARBA" id="ARBA00022490"/>
    </source>
</evidence>
<proteinExistence type="evidence at transcript level"/>
<keyword evidence="10" id="KW-0131">Cell cycle</keyword>
<feature type="region of interest" description="Disordered" evidence="11">
    <location>
        <begin position="652"/>
        <end position="692"/>
    </location>
</feature>
<evidence type="ECO:0000256" key="3">
    <source>
        <dbReference type="ARBA" id="ARBA00009471"/>
    </source>
</evidence>
<keyword evidence="6" id="KW-0963">Cytoplasm</keyword>
<keyword evidence="5" id="KW-0158">Chromosome</keyword>
<comment type="subcellular location">
    <subcellularLocation>
        <location evidence="1">Chromosome</location>
    </subcellularLocation>
    <subcellularLocation>
        <location evidence="2">Cytoplasm</location>
    </subcellularLocation>
</comment>
<dbReference type="PANTHER" id="PTHR13108">
    <property type="entry name" value="CONDENSIN COMPLEX SUBUNIT 2"/>
    <property type="match status" value="1"/>
</dbReference>
<keyword evidence="9" id="KW-0226">DNA condensation</keyword>
<keyword evidence="7" id="KW-0132">Cell division</keyword>
<evidence type="ECO:0000313" key="12">
    <source>
        <dbReference type="EMBL" id="CAB3264224.1"/>
    </source>
</evidence>
<accession>A0A6F9DL99</accession>
<keyword evidence="8" id="KW-0498">Mitosis</keyword>
<gene>
    <name evidence="12" type="primary">Ncaph</name>
</gene>
<evidence type="ECO:0000256" key="5">
    <source>
        <dbReference type="ARBA" id="ARBA00022454"/>
    </source>
</evidence>
<dbReference type="Pfam" id="PF05786">
    <property type="entry name" value="Cnd2"/>
    <property type="match status" value="1"/>
</dbReference>
<comment type="similarity">
    <text evidence="3">Belongs to the CND2 (condensin subunit 2) family.</text>
</comment>
<sequence length="750" mass="83097">MASTPVPLRTAQVHALISPQTGPHKRLHKRLSGVSLMQQSPDLPDVVVEEDSQTSRQRRHSRGFSKVLHLSKNASAADLAEQRSKVSWTKDQLLQHYSQCMKLSQENKINHKNAFDLQLIEHMNEVIRQDGPLNFRLAGGTIFAGAKIYASRVDAVHSEIYRVLSSLGGDKDEVDTVQMEGENEPKLKKRKKNSKILETNVGALRLSLINTCWPSDLLTKSKTAAIDAASCESLNLNQTGVDAHETTLLFDEQCLPTEIEGARLNEDSTLLSAIPEKCFTDCFEDEPGDITVCNTLQDLDFGANPIESISSDLSQPLQSEGSQSQSASDLLNDDCPDVNDDMNDFDAMAEDTVEVSVFQAQESQKSSGNPQSTGRDDVLDPSQLVSVLPQEYSYFKPSALNVYNGPEHWHRHKSTRSASSVLGEQGEDPKPEKSVVSTKRRRKASNVDLDQERTKKDKKLQPRKISKAKLEMLKANRRVNLLLQSTASNCESILAAMQMKVIVKPLTQKMISKAGVSVYDPDGVINKFNYENNEFCPASVDSDYDDAADNDDSPMGFPNSVYNASETFIPDFAASVPEPSQNSNSGSTHSEYNNLFEGDHLINEPRKVAKIDVVFATRAKRIDVRKLKTAMWSILQTPKKNKSTINESSITEVAEAPASIDEPMNPEDDNDRTEVNTSKPDETQAQDEADSDDHILFSELYKKLPANMSQELSESLSVPIAFTCLLHLANEKHLKIEGVPSLNNLRISHG</sequence>
<protein>
    <recommendedName>
        <fullName evidence="4">Condensin complex subunit 2</fullName>
    </recommendedName>
</protein>
<evidence type="ECO:0000256" key="9">
    <source>
        <dbReference type="ARBA" id="ARBA00023067"/>
    </source>
</evidence>
<evidence type="ECO:0000256" key="10">
    <source>
        <dbReference type="ARBA" id="ARBA00023306"/>
    </source>
</evidence>
<feature type="compositionally biased region" description="Polar residues" evidence="11">
    <location>
        <begin position="359"/>
        <end position="373"/>
    </location>
</feature>
<dbReference type="AlphaFoldDB" id="A0A6F9DL99"/>
<evidence type="ECO:0000256" key="11">
    <source>
        <dbReference type="SAM" id="MobiDB-lite"/>
    </source>
</evidence>
<feature type="region of interest" description="Disordered" evidence="11">
    <location>
        <begin position="307"/>
        <end position="344"/>
    </location>
</feature>
<organism evidence="12">
    <name type="scientific">Phallusia mammillata</name>
    <dbReference type="NCBI Taxonomy" id="59560"/>
    <lineage>
        <taxon>Eukaryota</taxon>
        <taxon>Metazoa</taxon>
        <taxon>Chordata</taxon>
        <taxon>Tunicata</taxon>
        <taxon>Ascidiacea</taxon>
        <taxon>Phlebobranchia</taxon>
        <taxon>Ascidiidae</taxon>
        <taxon>Phallusia</taxon>
    </lineage>
</organism>
<feature type="region of interest" description="Disordered" evidence="11">
    <location>
        <begin position="359"/>
        <end position="379"/>
    </location>
</feature>